<dbReference type="AlphaFoldDB" id="A0A6J7JJA4"/>
<name>A0A6J7JJA4_9ZZZZ</name>
<keyword evidence="1" id="KW-0472">Membrane</keyword>
<accession>A0A6J7JJA4</accession>
<reference evidence="2" key="1">
    <citation type="submission" date="2020-05" db="EMBL/GenBank/DDBJ databases">
        <authorList>
            <person name="Chiriac C."/>
            <person name="Salcher M."/>
            <person name="Ghai R."/>
            <person name="Kavagutti S V."/>
        </authorList>
    </citation>
    <scope>NUCLEOTIDE SEQUENCE</scope>
</reference>
<keyword evidence="1" id="KW-0812">Transmembrane</keyword>
<evidence type="ECO:0000256" key="1">
    <source>
        <dbReference type="SAM" id="Phobius"/>
    </source>
</evidence>
<feature type="transmembrane region" description="Helical" evidence="1">
    <location>
        <begin position="12"/>
        <end position="41"/>
    </location>
</feature>
<gene>
    <name evidence="2" type="ORF">UFOPK3564_03096</name>
</gene>
<organism evidence="2">
    <name type="scientific">freshwater metagenome</name>
    <dbReference type="NCBI Taxonomy" id="449393"/>
    <lineage>
        <taxon>unclassified sequences</taxon>
        <taxon>metagenomes</taxon>
        <taxon>ecological metagenomes</taxon>
    </lineage>
</organism>
<protein>
    <submittedName>
        <fullName evidence="2">Unannotated protein</fullName>
    </submittedName>
</protein>
<proteinExistence type="predicted"/>
<dbReference type="EMBL" id="CAFBMK010000268">
    <property type="protein sequence ID" value="CAB4943638.1"/>
    <property type="molecule type" value="Genomic_DNA"/>
</dbReference>
<keyword evidence="1" id="KW-1133">Transmembrane helix</keyword>
<sequence>MDQTRVPLIAAVLLILAGIVSLVSGSTIVGVLFVAAGVLFLGASRRRGGV</sequence>
<evidence type="ECO:0000313" key="2">
    <source>
        <dbReference type="EMBL" id="CAB4943638.1"/>
    </source>
</evidence>